<dbReference type="PANTHER" id="PTHR48090:SF8">
    <property type="entry name" value="GLYCOSYLTRANSFERASE CSBB-RELATED"/>
    <property type="match status" value="1"/>
</dbReference>
<accession>A0A858RHV8</accession>
<dbReference type="AlphaFoldDB" id="A0A858RHV8"/>
<dbReference type="KEGG" id="luo:HHL09_10315"/>
<dbReference type="RefSeq" id="WP_169454562.1">
    <property type="nucleotide sequence ID" value="NZ_CP051774.1"/>
</dbReference>
<feature type="transmembrane region" description="Helical" evidence="1">
    <location>
        <begin position="243"/>
        <end position="264"/>
    </location>
</feature>
<keyword evidence="1" id="KW-0812">Transmembrane</keyword>
<dbReference type="InterPro" id="IPR001173">
    <property type="entry name" value="Glyco_trans_2-like"/>
</dbReference>
<keyword evidence="1" id="KW-0472">Membrane</keyword>
<evidence type="ECO:0000259" key="2">
    <source>
        <dbReference type="Pfam" id="PF00535"/>
    </source>
</evidence>
<dbReference type="InterPro" id="IPR050256">
    <property type="entry name" value="Glycosyltransferase_2"/>
</dbReference>
<feature type="domain" description="Glycosyltransferase 2-like" evidence="2">
    <location>
        <begin position="21"/>
        <end position="181"/>
    </location>
</feature>
<proteinExistence type="predicted"/>
<reference evidence="3 4" key="1">
    <citation type="submission" date="2020-04" db="EMBL/GenBank/DDBJ databases">
        <title>Luteolibacter sp. G-1-1-1 isolated from soil.</title>
        <authorList>
            <person name="Dahal R.H."/>
        </authorList>
    </citation>
    <scope>NUCLEOTIDE SEQUENCE [LARGE SCALE GENOMIC DNA]</scope>
    <source>
        <strain evidence="3 4">G-1-1-1</strain>
    </source>
</reference>
<dbReference type="GO" id="GO:0005886">
    <property type="term" value="C:plasma membrane"/>
    <property type="evidence" value="ECO:0007669"/>
    <property type="project" value="TreeGrafter"/>
</dbReference>
<dbReference type="InterPro" id="IPR029044">
    <property type="entry name" value="Nucleotide-diphossugar_trans"/>
</dbReference>
<dbReference type="Gene3D" id="3.90.550.10">
    <property type="entry name" value="Spore Coat Polysaccharide Biosynthesis Protein SpsA, Chain A"/>
    <property type="match status" value="1"/>
</dbReference>
<dbReference type="PANTHER" id="PTHR48090">
    <property type="entry name" value="UNDECAPRENYL-PHOSPHATE 4-DEOXY-4-FORMAMIDO-L-ARABINOSE TRANSFERASE-RELATED"/>
    <property type="match status" value="1"/>
</dbReference>
<gene>
    <name evidence="3" type="ORF">HHL09_10315</name>
</gene>
<dbReference type="CDD" id="cd04187">
    <property type="entry name" value="DPM1_like_bac"/>
    <property type="match status" value="1"/>
</dbReference>
<keyword evidence="3" id="KW-0808">Transferase</keyword>
<sequence length="329" mass="36260">MKPSTLAVAGLPLTVRPSITCVVPAFNEKDGIAAFLTGLCEHLSALTEHYDVIVVDDGSRDGTGLEVIAASGGLPVRLLSLSRNFGKESAISAGLDEAGGEVVVIIDADFQQPFHVIDEFIRKWQQGYDMVYGLRTNRDTDPPLRRFLSRMFYKTLSRWSSVDIPADAGDFRLLDRRVVKALKDLPERSRFMKGLYNWVGFRSVAVPFVYGERREGKSKFNFPRLFDLAMTGLTSFSAFPLRLWVAAGTMISSGSILYAGWIILRTLTQGSHVPGWASLAVAVSFLGGVQLLSIGILGEYVARIFTEVKGRPNYVVAERHGFTAETRDS</sequence>
<evidence type="ECO:0000313" key="3">
    <source>
        <dbReference type="EMBL" id="QJE96161.1"/>
    </source>
</evidence>
<evidence type="ECO:0000313" key="4">
    <source>
        <dbReference type="Proteomes" id="UP000501812"/>
    </source>
</evidence>
<dbReference type="GO" id="GO:0016740">
    <property type="term" value="F:transferase activity"/>
    <property type="evidence" value="ECO:0007669"/>
    <property type="project" value="UniProtKB-KW"/>
</dbReference>
<dbReference type="SUPFAM" id="SSF53448">
    <property type="entry name" value="Nucleotide-diphospho-sugar transferases"/>
    <property type="match status" value="1"/>
</dbReference>
<protein>
    <submittedName>
        <fullName evidence="3">Glycosyltransferase family 2 protein</fullName>
    </submittedName>
</protein>
<dbReference type="EMBL" id="CP051774">
    <property type="protein sequence ID" value="QJE96161.1"/>
    <property type="molecule type" value="Genomic_DNA"/>
</dbReference>
<dbReference type="Proteomes" id="UP000501812">
    <property type="component" value="Chromosome"/>
</dbReference>
<keyword evidence="4" id="KW-1185">Reference proteome</keyword>
<dbReference type="Pfam" id="PF00535">
    <property type="entry name" value="Glycos_transf_2"/>
    <property type="match status" value="1"/>
</dbReference>
<feature type="transmembrane region" description="Helical" evidence="1">
    <location>
        <begin position="276"/>
        <end position="302"/>
    </location>
</feature>
<keyword evidence="1" id="KW-1133">Transmembrane helix</keyword>
<evidence type="ECO:0000256" key="1">
    <source>
        <dbReference type="SAM" id="Phobius"/>
    </source>
</evidence>
<name>A0A858RHV8_9BACT</name>
<organism evidence="3 4">
    <name type="scientific">Luteolibacter luteus</name>
    <dbReference type="NCBI Taxonomy" id="2728835"/>
    <lineage>
        <taxon>Bacteria</taxon>
        <taxon>Pseudomonadati</taxon>
        <taxon>Verrucomicrobiota</taxon>
        <taxon>Verrucomicrobiia</taxon>
        <taxon>Verrucomicrobiales</taxon>
        <taxon>Verrucomicrobiaceae</taxon>
        <taxon>Luteolibacter</taxon>
    </lineage>
</organism>